<keyword evidence="2" id="KW-0812">Transmembrane</keyword>
<dbReference type="Proteomes" id="UP000830375">
    <property type="component" value="Unassembled WGS sequence"/>
</dbReference>
<keyword evidence="2" id="KW-1133">Transmembrane helix</keyword>
<feature type="compositionally biased region" description="Basic residues" evidence="1">
    <location>
        <begin position="110"/>
        <end position="144"/>
    </location>
</feature>
<evidence type="ECO:0000313" key="4">
    <source>
        <dbReference type="Proteomes" id="UP000830375"/>
    </source>
</evidence>
<reference evidence="3 4" key="1">
    <citation type="submission" date="2022-01" db="EMBL/GenBank/DDBJ databases">
        <title>A high-quality chromosome-level genome assembly of rohu carp, Labeo rohita.</title>
        <authorList>
            <person name="Arick M.A. II"/>
            <person name="Hsu C.-Y."/>
            <person name="Magbanua Z."/>
            <person name="Pechanova O."/>
            <person name="Grover C."/>
            <person name="Miller E."/>
            <person name="Thrash A."/>
            <person name="Ezzel L."/>
            <person name="Alam S."/>
            <person name="Benzie J."/>
            <person name="Hamilton M."/>
            <person name="Karsi A."/>
            <person name="Lawrence M.L."/>
            <person name="Peterson D.G."/>
        </authorList>
    </citation>
    <scope>NUCLEOTIDE SEQUENCE [LARGE SCALE GENOMIC DNA]</scope>
    <source>
        <strain evidence="4">BAU-BD-2019</strain>
        <tissue evidence="3">Blood</tissue>
    </source>
</reference>
<protein>
    <submittedName>
        <fullName evidence="3">WASH complex subunit 2</fullName>
    </submittedName>
</protein>
<evidence type="ECO:0000313" key="3">
    <source>
        <dbReference type="EMBL" id="KAI2645533.1"/>
    </source>
</evidence>
<name>A0ABQ8L476_LABRO</name>
<evidence type="ECO:0000256" key="2">
    <source>
        <dbReference type="SAM" id="Phobius"/>
    </source>
</evidence>
<keyword evidence="2" id="KW-0472">Membrane</keyword>
<dbReference type="EMBL" id="JACTAM010002210">
    <property type="protein sequence ID" value="KAI2645533.1"/>
    <property type="molecule type" value="Genomic_DNA"/>
</dbReference>
<comment type="caution">
    <text evidence="3">The sequence shown here is derived from an EMBL/GenBank/DDBJ whole genome shotgun (WGS) entry which is preliminary data.</text>
</comment>
<evidence type="ECO:0000256" key="1">
    <source>
        <dbReference type="SAM" id="MobiDB-lite"/>
    </source>
</evidence>
<sequence>MDPERYITYYQNQAGNGLPGYAGGGVMYGGGFGGMLRKLFRMTILLLRQGFSIAKPHLKSAAKNILSDVVTNTLTRSFNNNNAQEGSGLMVMSRKRSSRPPGARRSGQTQKKRKRSPKKTSVIKRKCKETTKRVKSKRSVKTIF</sequence>
<organism evidence="3 4">
    <name type="scientific">Labeo rohita</name>
    <name type="common">Indian major carp</name>
    <name type="synonym">Cyprinus rohita</name>
    <dbReference type="NCBI Taxonomy" id="84645"/>
    <lineage>
        <taxon>Eukaryota</taxon>
        <taxon>Metazoa</taxon>
        <taxon>Chordata</taxon>
        <taxon>Craniata</taxon>
        <taxon>Vertebrata</taxon>
        <taxon>Euteleostomi</taxon>
        <taxon>Actinopterygii</taxon>
        <taxon>Neopterygii</taxon>
        <taxon>Teleostei</taxon>
        <taxon>Ostariophysi</taxon>
        <taxon>Cypriniformes</taxon>
        <taxon>Cyprinidae</taxon>
        <taxon>Labeoninae</taxon>
        <taxon>Labeonini</taxon>
        <taxon>Labeo</taxon>
    </lineage>
</organism>
<accession>A0ABQ8L476</accession>
<keyword evidence="4" id="KW-1185">Reference proteome</keyword>
<feature type="region of interest" description="Disordered" evidence="1">
    <location>
        <begin position="77"/>
        <end position="144"/>
    </location>
</feature>
<proteinExistence type="predicted"/>
<feature type="transmembrane region" description="Helical" evidence="2">
    <location>
        <begin position="20"/>
        <end position="40"/>
    </location>
</feature>
<gene>
    <name evidence="3" type="ORF">H4Q32_026885</name>
</gene>